<evidence type="ECO:0000256" key="1">
    <source>
        <dbReference type="ARBA" id="ARBA00023242"/>
    </source>
</evidence>
<feature type="region of interest" description="Disordered" evidence="3">
    <location>
        <begin position="1"/>
        <end position="25"/>
    </location>
</feature>
<keyword evidence="4" id="KW-0472">Membrane</keyword>
<dbReference type="InterPro" id="IPR015947">
    <property type="entry name" value="PUA-like_sf"/>
</dbReference>
<evidence type="ECO:0000313" key="6">
    <source>
        <dbReference type="EMBL" id="KAJ8309825.1"/>
    </source>
</evidence>
<dbReference type="Pfam" id="PF02182">
    <property type="entry name" value="SAD_SRA"/>
    <property type="match status" value="1"/>
</dbReference>
<gene>
    <name evidence="6" type="ORF">KUTeg_011690</name>
</gene>
<organism evidence="6 7">
    <name type="scientific">Tegillarca granosa</name>
    <name type="common">Malaysian cockle</name>
    <name type="synonym">Anadara granosa</name>
    <dbReference type="NCBI Taxonomy" id="220873"/>
    <lineage>
        <taxon>Eukaryota</taxon>
        <taxon>Metazoa</taxon>
        <taxon>Spiralia</taxon>
        <taxon>Lophotrochozoa</taxon>
        <taxon>Mollusca</taxon>
        <taxon>Bivalvia</taxon>
        <taxon>Autobranchia</taxon>
        <taxon>Pteriomorphia</taxon>
        <taxon>Arcoida</taxon>
        <taxon>Arcoidea</taxon>
        <taxon>Arcidae</taxon>
        <taxon>Tegillarca</taxon>
    </lineage>
</organism>
<dbReference type="PANTHER" id="PTHR14140">
    <property type="entry name" value="E3 UBIQUITIN-PROTEIN LIGASE UHRF-RELATED"/>
    <property type="match status" value="1"/>
</dbReference>
<keyword evidence="4" id="KW-1133">Transmembrane helix</keyword>
<dbReference type="InterPro" id="IPR003105">
    <property type="entry name" value="SRA_YDG"/>
</dbReference>
<dbReference type="Gene3D" id="2.30.280.10">
    <property type="entry name" value="SRA-YDG"/>
    <property type="match status" value="2"/>
</dbReference>
<feature type="domain" description="YDG" evidence="5">
    <location>
        <begin position="1"/>
        <end position="132"/>
    </location>
</feature>
<reference evidence="6 7" key="1">
    <citation type="submission" date="2022-12" db="EMBL/GenBank/DDBJ databases">
        <title>Chromosome-level genome of Tegillarca granosa.</title>
        <authorList>
            <person name="Kim J."/>
        </authorList>
    </citation>
    <scope>NUCLEOTIDE SEQUENCE [LARGE SCALE GENOMIC DNA]</scope>
    <source>
        <strain evidence="6">Teg-2019</strain>
        <tissue evidence="6">Adductor muscle</tissue>
    </source>
</reference>
<evidence type="ECO:0000313" key="7">
    <source>
        <dbReference type="Proteomes" id="UP001217089"/>
    </source>
</evidence>
<proteinExistence type="predicted"/>
<accession>A0ABQ9F2K9</accession>
<keyword evidence="1 2" id="KW-0539">Nucleus</keyword>
<sequence>MCIVGGRDLKGTSSNPKNLRTAPQSKDQELTRGNLALSKSVETGNPVRVIRGYKLDSPFAPEEGYRYDGKFWTSDIKGCYLMVEKYWYGTGLSGFGVIFINNLYYVGLYRVEKYWYGTGLSGFGVWRFALRRLEDQAPPPWTYAE</sequence>
<evidence type="ECO:0000256" key="3">
    <source>
        <dbReference type="SAM" id="MobiDB-lite"/>
    </source>
</evidence>
<comment type="caution">
    <text evidence="6">The sequence shown here is derived from an EMBL/GenBank/DDBJ whole genome shotgun (WGS) entry which is preliminary data.</text>
</comment>
<protein>
    <recommendedName>
        <fullName evidence="5">YDG domain-containing protein</fullName>
    </recommendedName>
</protein>
<evidence type="ECO:0000256" key="4">
    <source>
        <dbReference type="SAM" id="Phobius"/>
    </source>
</evidence>
<keyword evidence="7" id="KW-1185">Reference proteome</keyword>
<comment type="subcellular location">
    <subcellularLocation>
        <location evidence="2">Nucleus</location>
    </subcellularLocation>
</comment>
<dbReference type="InterPro" id="IPR036987">
    <property type="entry name" value="SRA-YDG_sf"/>
</dbReference>
<evidence type="ECO:0000256" key="2">
    <source>
        <dbReference type="PROSITE-ProRule" id="PRU00358"/>
    </source>
</evidence>
<dbReference type="EMBL" id="JARBDR010000640">
    <property type="protein sequence ID" value="KAJ8309825.1"/>
    <property type="molecule type" value="Genomic_DNA"/>
</dbReference>
<feature type="compositionally biased region" description="Polar residues" evidence="3">
    <location>
        <begin position="11"/>
        <end position="25"/>
    </location>
</feature>
<evidence type="ECO:0000259" key="5">
    <source>
        <dbReference type="PROSITE" id="PS51015"/>
    </source>
</evidence>
<dbReference type="SUPFAM" id="SSF88697">
    <property type="entry name" value="PUA domain-like"/>
    <property type="match status" value="2"/>
</dbReference>
<keyword evidence="4" id="KW-0812">Transmembrane</keyword>
<feature type="transmembrane region" description="Helical" evidence="4">
    <location>
        <begin position="86"/>
        <end position="108"/>
    </location>
</feature>
<dbReference type="PANTHER" id="PTHR14140:SF27">
    <property type="entry name" value="OS04G0289800 PROTEIN"/>
    <property type="match status" value="1"/>
</dbReference>
<dbReference type="Proteomes" id="UP001217089">
    <property type="component" value="Unassembled WGS sequence"/>
</dbReference>
<dbReference type="SMART" id="SM00466">
    <property type="entry name" value="SRA"/>
    <property type="match status" value="1"/>
</dbReference>
<dbReference type="InterPro" id="IPR045134">
    <property type="entry name" value="UHRF1/2-like"/>
</dbReference>
<dbReference type="PROSITE" id="PS51015">
    <property type="entry name" value="YDG"/>
    <property type="match status" value="1"/>
</dbReference>
<name>A0ABQ9F2K9_TEGGR</name>